<dbReference type="Proteomes" id="UP000295711">
    <property type="component" value="Unassembled WGS sequence"/>
</dbReference>
<comment type="caution">
    <text evidence="5">The sequence shown here is derived from an EMBL/GenBank/DDBJ whole genome shotgun (WGS) entry which is preliminary data.</text>
</comment>
<dbReference type="InterPro" id="IPR036388">
    <property type="entry name" value="WH-like_DNA-bd_sf"/>
</dbReference>
<sequence>MQLEECVNYLLTTAQHSVFLKMTEKLSAFDITPVQYAVLYCLWENDRRSPKEIAERLKLENSTISGILERMEKKGLIERSISKEDRRFIQVLVTKKGASLEKDVLSAVEEVNDEVMSVFSEDECESLKAHLRLLAGVDI</sequence>
<dbReference type="SMART" id="SM00347">
    <property type="entry name" value="HTH_MARR"/>
    <property type="match status" value="1"/>
</dbReference>
<dbReference type="InterPro" id="IPR000835">
    <property type="entry name" value="HTH_MarR-typ"/>
</dbReference>
<feature type="domain" description="HTH marR-type" evidence="4">
    <location>
        <begin position="1"/>
        <end position="136"/>
    </location>
</feature>
<keyword evidence="2 5" id="KW-0238">DNA-binding</keyword>
<evidence type="ECO:0000313" key="6">
    <source>
        <dbReference type="Proteomes" id="UP000295711"/>
    </source>
</evidence>
<dbReference type="EMBL" id="SLXA01000004">
    <property type="protein sequence ID" value="TCO84986.1"/>
    <property type="molecule type" value="Genomic_DNA"/>
</dbReference>
<dbReference type="SUPFAM" id="SSF46785">
    <property type="entry name" value="Winged helix' DNA-binding domain"/>
    <property type="match status" value="1"/>
</dbReference>
<evidence type="ECO:0000313" key="5">
    <source>
        <dbReference type="EMBL" id="TCO84986.1"/>
    </source>
</evidence>
<dbReference type="GO" id="GO:0003700">
    <property type="term" value="F:DNA-binding transcription factor activity"/>
    <property type="evidence" value="ECO:0007669"/>
    <property type="project" value="InterPro"/>
</dbReference>
<evidence type="ECO:0000256" key="2">
    <source>
        <dbReference type="ARBA" id="ARBA00023125"/>
    </source>
</evidence>
<dbReference type="PRINTS" id="PR00598">
    <property type="entry name" value="HTHMARR"/>
</dbReference>
<dbReference type="PANTHER" id="PTHR42756:SF1">
    <property type="entry name" value="TRANSCRIPTIONAL REPRESSOR OF EMRAB OPERON"/>
    <property type="match status" value="1"/>
</dbReference>
<reference evidence="5 6" key="1">
    <citation type="submission" date="2019-03" db="EMBL/GenBank/DDBJ databases">
        <title>Genomic Encyclopedia of Type Strains, Phase IV (KMG-IV): sequencing the most valuable type-strain genomes for metagenomic binning, comparative biology and taxonomic classification.</title>
        <authorList>
            <person name="Goeker M."/>
        </authorList>
    </citation>
    <scope>NUCLEOTIDE SEQUENCE [LARGE SCALE GENOMIC DNA]</scope>
    <source>
        <strain evidence="5 6">DSM 28559</strain>
    </source>
</reference>
<organism evidence="5 6">
    <name type="scientific">Frisingicoccus caecimuris</name>
    <dbReference type="NCBI Taxonomy" id="1796636"/>
    <lineage>
        <taxon>Bacteria</taxon>
        <taxon>Bacillati</taxon>
        <taxon>Bacillota</taxon>
        <taxon>Clostridia</taxon>
        <taxon>Lachnospirales</taxon>
        <taxon>Lachnospiraceae</taxon>
        <taxon>Frisingicoccus</taxon>
    </lineage>
</organism>
<dbReference type="AlphaFoldDB" id="A0A4R2LMS1"/>
<dbReference type="InterPro" id="IPR023187">
    <property type="entry name" value="Tscrpt_reg_MarR-type_CS"/>
</dbReference>
<keyword evidence="6" id="KW-1185">Reference proteome</keyword>
<dbReference type="GO" id="GO:0003677">
    <property type="term" value="F:DNA binding"/>
    <property type="evidence" value="ECO:0007669"/>
    <property type="project" value="UniProtKB-KW"/>
</dbReference>
<dbReference type="Pfam" id="PF01047">
    <property type="entry name" value="MarR"/>
    <property type="match status" value="1"/>
</dbReference>
<evidence type="ECO:0000256" key="3">
    <source>
        <dbReference type="ARBA" id="ARBA00023163"/>
    </source>
</evidence>
<dbReference type="PROSITE" id="PS01117">
    <property type="entry name" value="HTH_MARR_1"/>
    <property type="match status" value="1"/>
</dbReference>
<dbReference type="Gene3D" id="1.10.10.10">
    <property type="entry name" value="Winged helix-like DNA-binding domain superfamily/Winged helix DNA-binding domain"/>
    <property type="match status" value="1"/>
</dbReference>
<protein>
    <submittedName>
        <fullName evidence="5">DNA-binding MarR family transcriptional regulator</fullName>
    </submittedName>
</protein>
<gene>
    <name evidence="5" type="ORF">EV212_10434</name>
</gene>
<dbReference type="PROSITE" id="PS50995">
    <property type="entry name" value="HTH_MARR_2"/>
    <property type="match status" value="1"/>
</dbReference>
<keyword evidence="1" id="KW-0805">Transcription regulation</keyword>
<evidence type="ECO:0000256" key="1">
    <source>
        <dbReference type="ARBA" id="ARBA00023015"/>
    </source>
</evidence>
<dbReference type="PANTHER" id="PTHR42756">
    <property type="entry name" value="TRANSCRIPTIONAL REGULATOR, MARR"/>
    <property type="match status" value="1"/>
</dbReference>
<accession>A0A4R2LMS1</accession>
<evidence type="ECO:0000259" key="4">
    <source>
        <dbReference type="PROSITE" id="PS50995"/>
    </source>
</evidence>
<dbReference type="InterPro" id="IPR036390">
    <property type="entry name" value="WH_DNA-bd_sf"/>
</dbReference>
<keyword evidence="3" id="KW-0804">Transcription</keyword>
<proteinExistence type="predicted"/>
<name>A0A4R2LMS1_9FIRM</name>
<dbReference type="OrthoDB" id="2297442at2"/>